<dbReference type="VEuPathDB" id="VectorBase:ACUA019341"/>
<reference evidence="3" key="2">
    <citation type="submission" date="2020-05" db="UniProtKB">
        <authorList>
            <consortium name="EnsemblMetazoa"/>
        </authorList>
    </citation>
    <scope>IDENTIFICATION</scope>
    <source>
        <strain evidence="3">A-37</strain>
    </source>
</reference>
<evidence type="ECO:0000256" key="2">
    <source>
        <dbReference type="SAM" id="Phobius"/>
    </source>
</evidence>
<feature type="region of interest" description="Disordered" evidence="1">
    <location>
        <begin position="68"/>
        <end position="96"/>
    </location>
</feature>
<dbReference type="EnsemblMetazoa" id="ACUA019341-RA">
    <property type="protein sequence ID" value="ACUA019341-PA"/>
    <property type="gene ID" value="ACUA019341"/>
</dbReference>
<sequence length="157" mass="17559">MRAIQSPPSSSWLLTINIIIIIIIKVLTMVRSVRSVVTLLTIATTDASIGKQKRDCVTPQEYMSQEFQSRKVSENQHRNPVGAARPAGTKLESSERVSELTEADVGDVLRETALYLIRDSYDRKVERLSASLIYLPTNRNKQHFEASSLDGLATGLW</sequence>
<name>A0A182MIW7_9DIPT</name>
<reference evidence="4" key="1">
    <citation type="submission" date="2013-09" db="EMBL/GenBank/DDBJ databases">
        <title>The Genome Sequence of Anopheles culicifacies species A.</title>
        <authorList>
            <consortium name="The Broad Institute Genomics Platform"/>
            <person name="Neafsey D.E."/>
            <person name="Besansky N."/>
            <person name="Howell P."/>
            <person name="Walton C."/>
            <person name="Young S.K."/>
            <person name="Zeng Q."/>
            <person name="Gargeya S."/>
            <person name="Fitzgerald M."/>
            <person name="Haas B."/>
            <person name="Abouelleil A."/>
            <person name="Allen A.W."/>
            <person name="Alvarado L."/>
            <person name="Arachchi H.M."/>
            <person name="Berlin A.M."/>
            <person name="Chapman S.B."/>
            <person name="Gainer-Dewar J."/>
            <person name="Goldberg J."/>
            <person name="Griggs A."/>
            <person name="Gujja S."/>
            <person name="Hansen M."/>
            <person name="Howarth C."/>
            <person name="Imamovic A."/>
            <person name="Ireland A."/>
            <person name="Larimer J."/>
            <person name="McCowan C."/>
            <person name="Murphy C."/>
            <person name="Pearson M."/>
            <person name="Poon T.W."/>
            <person name="Priest M."/>
            <person name="Roberts A."/>
            <person name="Saif S."/>
            <person name="Shea T."/>
            <person name="Sisk P."/>
            <person name="Sykes S."/>
            <person name="Wortman J."/>
            <person name="Nusbaum C."/>
            <person name="Birren B."/>
        </authorList>
    </citation>
    <scope>NUCLEOTIDE SEQUENCE [LARGE SCALE GENOMIC DNA]</scope>
    <source>
        <strain evidence="4">A-37</strain>
    </source>
</reference>
<dbReference type="AlphaFoldDB" id="A0A182MIW7"/>
<keyword evidence="2" id="KW-1133">Transmembrane helix</keyword>
<dbReference type="Proteomes" id="UP000075883">
    <property type="component" value="Unassembled WGS sequence"/>
</dbReference>
<evidence type="ECO:0000256" key="1">
    <source>
        <dbReference type="SAM" id="MobiDB-lite"/>
    </source>
</evidence>
<organism evidence="3 4">
    <name type="scientific">Anopheles culicifacies</name>
    <dbReference type="NCBI Taxonomy" id="139723"/>
    <lineage>
        <taxon>Eukaryota</taxon>
        <taxon>Metazoa</taxon>
        <taxon>Ecdysozoa</taxon>
        <taxon>Arthropoda</taxon>
        <taxon>Hexapoda</taxon>
        <taxon>Insecta</taxon>
        <taxon>Pterygota</taxon>
        <taxon>Neoptera</taxon>
        <taxon>Endopterygota</taxon>
        <taxon>Diptera</taxon>
        <taxon>Nematocera</taxon>
        <taxon>Culicoidea</taxon>
        <taxon>Culicidae</taxon>
        <taxon>Anophelinae</taxon>
        <taxon>Anopheles</taxon>
        <taxon>culicifacies species complex</taxon>
    </lineage>
</organism>
<evidence type="ECO:0000313" key="4">
    <source>
        <dbReference type="Proteomes" id="UP000075883"/>
    </source>
</evidence>
<keyword evidence="4" id="KW-1185">Reference proteome</keyword>
<feature type="transmembrane region" description="Helical" evidence="2">
    <location>
        <begin position="12"/>
        <end position="30"/>
    </location>
</feature>
<evidence type="ECO:0000313" key="3">
    <source>
        <dbReference type="EnsemblMetazoa" id="ACUA019341-PA"/>
    </source>
</evidence>
<feature type="compositionally biased region" description="Basic and acidic residues" evidence="1">
    <location>
        <begin position="68"/>
        <end position="77"/>
    </location>
</feature>
<accession>A0A182MIW7</accession>
<keyword evidence="2" id="KW-0812">Transmembrane</keyword>
<proteinExistence type="predicted"/>
<protein>
    <submittedName>
        <fullName evidence="3">Uncharacterized protein</fullName>
    </submittedName>
</protein>
<dbReference type="EMBL" id="AXCM01000014">
    <property type="status" value="NOT_ANNOTATED_CDS"/>
    <property type="molecule type" value="Genomic_DNA"/>
</dbReference>
<keyword evidence="2" id="KW-0472">Membrane</keyword>